<keyword evidence="5 6" id="KW-0676">Redox-active center</keyword>
<dbReference type="PIRSF" id="PIRSF005261">
    <property type="entry name" value="Heat_shock_Hsp33"/>
    <property type="match status" value="1"/>
</dbReference>
<dbReference type="NCBIfam" id="NF001033">
    <property type="entry name" value="PRK00114.1"/>
    <property type="match status" value="1"/>
</dbReference>
<dbReference type="Gene3D" id="3.90.1280.10">
    <property type="entry name" value="HSP33 redox switch-like"/>
    <property type="match status" value="1"/>
</dbReference>
<evidence type="ECO:0000256" key="3">
    <source>
        <dbReference type="ARBA" id="ARBA00023157"/>
    </source>
</evidence>
<dbReference type="SUPFAM" id="SSF64397">
    <property type="entry name" value="Hsp33 domain"/>
    <property type="match status" value="1"/>
</dbReference>
<dbReference type="SUPFAM" id="SSF118352">
    <property type="entry name" value="HSP33 redox switch-like"/>
    <property type="match status" value="1"/>
</dbReference>
<dbReference type="GO" id="GO:0044183">
    <property type="term" value="F:protein folding chaperone"/>
    <property type="evidence" value="ECO:0007669"/>
    <property type="project" value="TreeGrafter"/>
</dbReference>
<dbReference type="GO" id="GO:0051082">
    <property type="term" value="F:unfolded protein binding"/>
    <property type="evidence" value="ECO:0007669"/>
    <property type="project" value="UniProtKB-UniRule"/>
</dbReference>
<evidence type="ECO:0000256" key="5">
    <source>
        <dbReference type="ARBA" id="ARBA00023284"/>
    </source>
</evidence>
<evidence type="ECO:0000256" key="6">
    <source>
        <dbReference type="HAMAP-Rule" id="MF_00117"/>
    </source>
</evidence>
<keyword evidence="1 6" id="KW-0963">Cytoplasm</keyword>
<protein>
    <recommendedName>
        <fullName evidence="6">33 kDa chaperonin</fullName>
    </recommendedName>
    <alternativeName>
        <fullName evidence="6">Heat shock protein 33 homolog</fullName>
        <shortName evidence="6">HSP33</shortName>
    </alternativeName>
</protein>
<comment type="PTM">
    <text evidence="6">Under oxidizing conditions two disulfide bonds are formed involving the reactive cysteines. Under reducing conditions zinc is bound to the reactive cysteines and the protein is inactive.</text>
</comment>
<dbReference type="GO" id="GO:0005737">
    <property type="term" value="C:cytoplasm"/>
    <property type="evidence" value="ECO:0007669"/>
    <property type="project" value="UniProtKB-SubCell"/>
</dbReference>
<comment type="similarity">
    <text evidence="6">Belongs to the HSP33 family.</text>
</comment>
<evidence type="ECO:0000256" key="2">
    <source>
        <dbReference type="ARBA" id="ARBA00022833"/>
    </source>
</evidence>
<evidence type="ECO:0000313" key="7">
    <source>
        <dbReference type="EMBL" id="MBA2876725.1"/>
    </source>
</evidence>
<proteinExistence type="inferred from homology"/>
<dbReference type="InterPro" id="IPR016153">
    <property type="entry name" value="Heat_shock_Hsp33_N"/>
</dbReference>
<keyword evidence="8" id="KW-1185">Reference proteome</keyword>
<dbReference type="RefSeq" id="WP_181557398.1">
    <property type="nucleotide sequence ID" value="NZ_CP064060.1"/>
</dbReference>
<dbReference type="InterPro" id="IPR016154">
    <property type="entry name" value="Heat_shock_Hsp33_C"/>
</dbReference>
<comment type="caution">
    <text evidence="7">The sequence shown here is derived from an EMBL/GenBank/DDBJ whole genome shotgun (WGS) entry which is preliminary data.</text>
</comment>
<dbReference type="InterPro" id="IPR000397">
    <property type="entry name" value="Heat_shock_Hsp33"/>
</dbReference>
<keyword evidence="4 6" id="KW-0143">Chaperone</keyword>
<reference evidence="7 8" key="1">
    <citation type="submission" date="2020-07" db="EMBL/GenBank/DDBJ databases">
        <title>Genomic Encyclopedia of Type Strains, Phase IV (KMG-IV): sequencing the most valuable type-strain genomes for metagenomic binning, comparative biology and taxonomic classification.</title>
        <authorList>
            <person name="Goeker M."/>
        </authorList>
    </citation>
    <scope>NUCLEOTIDE SEQUENCE [LARGE SCALE GENOMIC DNA]</scope>
    <source>
        <strain evidence="7 8">DSM 15730</strain>
    </source>
</reference>
<feature type="disulfide bond" description="Redox-active" evidence="6">
    <location>
        <begin position="270"/>
        <end position="273"/>
    </location>
</feature>
<name>A0A7V9Z9U5_9BACL</name>
<sequence>MSDYLVKALAYDGQVRAYAVRTTETVSEAQRRHQTWPTASAALGRAMTAGVMMGAMLKGDSKLTIKIEGGGPVGTILVDSNAKGEVRGYVTNPHVHFDLNQYGKLDVARAVGTNGTLTVVKDLGLRDFFTGQVPIVSGELGEDFTYYFASSEQIPSSVGVGVLVNPDNTILAAGGFILQLMPGTNEKTIEEIEQRLQSIPPVSRMIEKGLTPEEVLEEVLGKGNVNILETLPVAFVCRCSRERIADAIMSLGPEEIQEIIDEEGHAEASCHFCNETYHFTKEELEELKHLAQTSSQTSSE</sequence>
<dbReference type="Proteomes" id="UP000523087">
    <property type="component" value="Unassembled WGS sequence"/>
</dbReference>
<dbReference type="PANTHER" id="PTHR30111:SF1">
    <property type="entry name" value="33 KDA CHAPERONIN"/>
    <property type="match status" value="1"/>
</dbReference>
<accession>A0A7V9Z9U5</accession>
<organism evidence="7 8">
    <name type="scientific">Thermaerobacillus caldiproteolyticus</name>
    <dbReference type="NCBI Taxonomy" id="247480"/>
    <lineage>
        <taxon>Bacteria</taxon>
        <taxon>Bacillati</taxon>
        <taxon>Bacillota</taxon>
        <taxon>Bacilli</taxon>
        <taxon>Bacillales</taxon>
        <taxon>Anoxybacillaceae</taxon>
        <taxon>Thermaerobacillus</taxon>
    </lineage>
</organism>
<comment type="function">
    <text evidence="6">Redox regulated molecular chaperone. Protects both thermally unfolding and oxidatively damaged proteins from irreversible aggregation. Plays an important role in the bacterial defense system toward oxidative stress.</text>
</comment>
<dbReference type="AlphaFoldDB" id="A0A7V9Z9U5"/>
<keyword evidence="2 6" id="KW-0862">Zinc</keyword>
<dbReference type="Pfam" id="PF01430">
    <property type="entry name" value="HSP33"/>
    <property type="match status" value="1"/>
</dbReference>
<evidence type="ECO:0000313" key="8">
    <source>
        <dbReference type="Proteomes" id="UP000523087"/>
    </source>
</evidence>
<feature type="disulfide bond" description="Redox-active" evidence="6">
    <location>
        <begin position="237"/>
        <end position="239"/>
    </location>
</feature>
<gene>
    <name evidence="6" type="primary">hslO</name>
    <name evidence="7" type="ORF">HNR31_003543</name>
</gene>
<dbReference type="EMBL" id="JACDUT010000016">
    <property type="protein sequence ID" value="MBA2876725.1"/>
    <property type="molecule type" value="Genomic_DNA"/>
</dbReference>
<evidence type="ECO:0000256" key="4">
    <source>
        <dbReference type="ARBA" id="ARBA00023186"/>
    </source>
</evidence>
<dbReference type="GO" id="GO:0042026">
    <property type="term" value="P:protein refolding"/>
    <property type="evidence" value="ECO:0007669"/>
    <property type="project" value="TreeGrafter"/>
</dbReference>
<dbReference type="CDD" id="cd00498">
    <property type="entry name" value="Hsp33"/>
    <property type="match status" value="1"/>
</dbReference>
<keyword evidence="3 6" id="KW-1015">Disulfide bond</keyword>
<comment type="subcellular location">
    <subcellularLocation>
        <location evidence="6">Cytoplasm</location>
    </subcellularLocation>
</comment>
<dbReference type="HAMAP" id="MF_00117">
    <property type="entry name" value="HslO"/>
    <property type="match status" value="1"/>
</dbReference>
<dbReference type="PANTHER" id="PTHR30111">
    <property type="entry name" value="33 KDA CHAPERONIN"/>
    <property type="match status" value="1"/>
</dbReference>
<dbReference type="Gene3D" id="3.55.30.10">
    <property type="entry name" value="Hsp33 domain"/>
    <property type="match status" value="1"/>
</dbReference>
<evidence type="ECO:0000256" key="1">
    <source>
        <dbReference type="ARBA" id="ARBA00022490"/>
    </source>
</evidence>